<feature type="transmembrane region" description="Helical" evidence="5">
    <location>
        <begin position="92"/>
        <end position="112"/>
    </location>
</feature>
<evidence type="ECO:0000256" key="2">
    <source>
        <dbReference type="ARBA" id="ARBA00022692"/>
    </source>
</evidence>
<dbReference type="InterPro" id="IPR003418">
    <property type="entry name" value="Fumarate_red_D"/>
</dbReference>
<keyword evidence="3 5" id="KW-1133">Transmembrane helix</keyword>
<feature type="transmembrane region" description="Helical" evidence="5">
    <location>
        <begin position="7"/>
        <end position="31"/>
    </location>
</feature>
<name>A0A382FBY5_9ZZZZ</name>
<feature type="transmembrane region" description="Helical" evidence="5">
    <location>
        <begin position="51"/>
        <end position="72"/>
    </location>
</feature>
<evidence type="ECO:0000256" key="4">
    <source>
        <dbReference type="ARBA" id="ARBA00023136"/>
    </source>
</evidence>
<evidence type="ECO:0000256" key="5">
    <source>
        <dbReference type="SAM" id="Phobius"/>
    </source>
</evidence>
<dbReference type="Gene3D" id="1.20.1300.10">
    <property type="entry name" value="Fumarate reductase/succinate dehydrogenase, transmembrane subunit"/>
    <property type="match status" value="1"/>
</dbReference>
<reference evidence="6" key="1">
    <citation type="submission" date="2018-05" db="EMBL/GenBank/DDBJ databases">
        <authorList>
            <person name="Lanie J.A."/>
            <person name="Ng W.-L."/>
            <person name="Kazmierczak K.M."/>
            <person name="Andrzejewski T.M."/>
            <person name="Davidsen T.M."/>
            <person name="Wayne K.J."/>
            <person name="Tettelin H."/>
            <person name="Glass J.I."/>
            <person name="Rusch D."/>
            <person name="Podicherti R."/>
            <person name="Tsui H.-C.T."/>
            <person name="Winkler M.E."/>
        </authorList>
    </citation>
    <scope>NUCLEOTIDE SEQUENCE</scope>
</reference>
<accession>A0A382FBY5</accession>
<evidence type="ECO:0000313" key="6">
    <source>
        <dbReference type="EMBL" id="SVB60152.1"/>
    </source>
</evidence>
<evidence type="ECO:0000256" key="3">
    <source>
        <dbReference type="ARBA" id="ARBA00022989"/>
    </source>
</evidence>
<dbReference type="SUPFAM" id="SSF81343">
    <property type="entry name" value="Fumarate reductase respiratory complex transmembrane subunits"/>
    <property type="match status" value="1"/>
</dbReference>
<dbReference type="Pfam" id="PF02313">
    <property type="entry name" value="Fumarate_red_D"/>
    <property type="match status" value="1"/>
</dbReference>
<sequence length="113" mass="12554">MKKSNDAFWWTLFGGGGALTAMFVPALLFLFTIATPLGWVEGPSYANIAWLLMHPLTRIVAFGLISLSFFHWAHRFRFTLYDGLQLKHLFELIAVICYGGAIAGSLVAAYVLL</sequence>
<evidence type="ECO:0000256" key="1">
    <source>
        <dbReference type="ARBA" id="ARBA00022475"/>
    </source>
</evidence>
<dbReference type="AlphaFoldDB" id="A0A382FBY5"/>
<organism evidence="6">
    <name type="scientific">marine metagenome</name>
    <dbReference type="NCBI Taxonomy" id="408172"/>
    <lineage>
        <taxon>unclassified sequences</taxon>
        <taxon>metagenomes</taxon>
        <taxon>ecological metagenomes</taxon>
    </lineage>
</organism>
<dbReference type="EMBL" id="UINC01048973">
    <property type="protein sequence ID" value="SVB60152.1"/>
    <property type="molecule type" value="Genomic_DNA"/>
</dbReference>
<proteinExistence type="predicted"/>
<gene>
    <name evidence="6" type="ORF">METZ01_LOCUS213006</name>
</gene>
<evidence type="ECO:0008006" key="7">
    <source>
        <dbReference type="Google" id="ProtNLM"/>
    </source>
</evidence>
<keyword evidence="1" id="KW-1003">Cell membrane</keyword>
<dbReference type="GO" id="GO:0016020">
    <property type="term" value="C:membrane"/>
    <property type="evidence" value="ECO:0007669"/>
    <property type="project" value="InterPro"/>
</dbReference>
<dbReference type="GO" id="GO:0006106">
    <property type="term" value="P:fumarate metabolic process"/>
    <property type="evidence" value="ECO:0007669"/>
    <property type="project" value="InterPro"/>
</dbReference>
<keyword evidence="4 5" id="KW-0472">Membrane</keyword>
<dbReference type="InterPro" id="IPR034804">
    <property type="entry name" value="SQR/QFR_C/D"/>
</dbReference>
<dbReference type="NCBIfam" id="NF003977">
    <property type="entry name" value="PRK05470.1-1"/>
    <property type="match status" value="1"/>
</dbReference>
<keyword evidence="2 5" id="KW-0812">Transmembrane</keyword>
<protein>
    <recommendedName>
        <fullName evidence="7">Fumarate reductase subunit D</fullName>
    </recommendedName>
</protein>